<dbReference type="SUPFAM" id="SSF51206">
    <property type="entry name" value="cAMP-binding domain-like"/>
    <property type="match status" value="1"/>
</dbReference>
<reference evidence="2" key="1">
    <citation type="journal article" date="2019" name="Int. J. Syst. Evol. Microbiol.">
        <title>The Global Catalogue of Microorganisms (GCM) 10K type strain sequencing project: providing services to taxonomists for standard genome sequencing and annotation.</title>
        <authorList>
            <consortium name="The Broad Institute Genomics Platform"/>
            <consortium name="The Broad Institute Genome Sequencing Center for Infectious Disease"/>
            <person name="Wu L."/>
            <person name="Ma J."/>
        </authorList>
    </citation>
    <scope>NUCLEOTIDE SEQUENCE [LARGE SCALE GENOMIC DNA]</scope>
    <source>
        <strain evidence="2">JCM 17923</strain>
    </source>
</reference>
<evidence type="ECO:0000313" key="2">
    <source>
        <dbReference type="Proteomes" id="UP001501153"/>
    </source>
</evidence>
<dbReference type="InterPro" id="IPR000595">
    <property type="entry name" value="cNMP-bd_dom"/>
</dbReference>
<sequence>MAIPIHYPSPGGATPHEQLLNCCRDKVAVSAEEEVMIRATFKERHFARNEHILRVGEICPFSVYIVRGVMRDYTTDADGVEQTTRLAFDDYFSGDMHSLSNGVASVYSIQCLEETVGLTIDKAGYDWLFAQVPAFTNVFHYVRNRSFNVALQLMAERSSKSAEQRYLGLLRENPQIFQRVPLKIIASWMGIQPETLSRIRKNITL</sequence>
<dbReference type="EMBL" id="BAABGZ010000013">
    <property type="protein sequence ID" value="GAA4351049.1"/>
    <property type="molecule type" value="Genomic_DNA"/>
</dbReference>
<name>A0ABP8I495_9BACT</name>
<dbReference type="RefSeq" id="WP_345234318.1">
    <property type="nucleotide sequence ID" value="NZ_BAABGZ010000013.1"/>
</dbReference>
<proteinExistence type="predicted"/>
<accession>A0ABP8I495</accession>
<dbReference type="InterPro" id="IPR018490">
    <property type="entry name" value="cNMP-bd_dom_sf"/>
</dbReference>
<evidence type="ECO:0000313" key="1">
    <source>
        <dbReference type="EMBL" id="GAA4351049.1"/>
    </source>
</evidence>
<dbReference type="Proteomes" id="UP001501153">
    <property type="component" value="Unassembled WGS sequence"/>
</dbReference>
<dbReference type="InterPro" id="IPR014710">
    <property type="entry name" value="RmlC-like_jellyroll"/>
</dbReference>
<keyword evidence="2" id="KW-1185">Reference proteome</keyword>
<protein>
    <submittedName>
        <fullName evidence="1">Crp/Fnr family transcriptional regulator</fullName>
    </submittedName>
</protein>
<dbReference type="CDD" id="cd00038">
    <property type="entry name" value="CAP_ED"/>
    <property type="match status" value="1"/>
</dbReference>
<gene>
    <name evidence="1" type="ORF">GCM10023185_09410</name>
</gene>
<dbReference type="Gene3D" id="2.60.120.10">
    <property type="entry name" value="Jelly Rolls"/>
    <property type="match status" value="1"/>
</dbReference>
<comment type="caution">
    <text evidence="1">The sequence shown here is derived from an EMBL/GenBank/DDBJ whole genome shotgun (WGS) entry which is preliminary data.</text>
</comment>
<organism evidence="1 2">
    <name type="scientific">Hymenobacter saemangeumensis</name>
    <dbReference type="NCBI Taxonomy" id="1084522"/>
    <lineage>
        <taxon>Bacteria</taxon>
        <taxon>Pseudomonadati</taxon>
        <taxon>Bacteroidota</taxon>
        <taxon>Cytophagia</taxon>
        <taxon>Cytophagales</taxon>
        <taxon>Hymenobacteraceae</taxon>
        <taxon>Hymenobacter</taxon>
    </lineage>
</organism>